<dbReference type="EMBL" id="CP042831">
    <property type="protein sequence ID" value="QEE50143.1"/>
    <property type="molecule type" value="Genomic_DNA"/>
</dbReference>
<evidence type="ECO:0000313" key="2">
    <source>
        <dbReference type="Proteomes" id="UP000321222"/>
    </source>
</evidence>
<name>A0A5B9FRZ4_9FLAO</name>
<evidence type="ECO:0000313" key="1">
    <source>
        <dbReference type="EMBL" id="QEE50143.1"/>
    </source>
</evidence>
<dbReference type="OrthoDB" id="1433626at2"/>
<proteinExistence type="predicted"/>
<protein>
    <submittedName>
        <fullName evidence="1">Uncharacterized protein</fullName>
    </submittedName>
</protein>
<gene>
    <name evidence="1" type="ORF">FUA48_11285</name>
</gene>
<sequence length="130" mass="15264">MTKQPQFPVLFLSINDWNSDETETIVIDNGNLYGTEEIFKEYYLDDIVADSNGDVFKITGREKLASWRKLIPFMAKYRCVFEYQNRQVTFNQVKEYLANGIALIEDPEYKSIGEDSLSKCHSLKDFFEFF</sequence>
<accession>A0A5B9FRZ4</accession>
<keyword evidence="2" id="KW-1185">Reference proteome</keyword>
<organism evidence="1 2">
    <name type="scientific">Flavobacterium alkalisoli</name>
    <dbReference type="NCBI Taxonomy" id="2602769"/>
    <lineage>
        <taxon>Bacteria</taxon>
        <taxon>Pseudomonadati</taxon>
        <taxon>Bacteroidota</taxon>
        <taxon>Flavobacteriia</taxon>
        <taxon>Flavobacteriales</taxon>
        <taxon>Flavobacteriaceae</taxon>
        <taxon>Flavobacterium</taxon>
    </lineage>
</organism>
<reference evidence="1 2" key="1">
    <citation type="submission" date="2019-08" db="EMBL/GenBank/DDBJ databases">
        <title>Flavobacterium alkalisoli sp. nov., isolated from rhizosphere soil of Suaeda salsa.</title>
        <authorList>
            <person name="Sun J.-Q."/>
            <person name="Xu L."/>
        </authorList>
    </citation>
    <scope>NUCLEOTIDE SEQUENCE [LARGE SCALE GENOMIC DNA]</scope>
    <source>
        <strain evidence="1 2">XS-5</strain>
    </source>
</reference>
<dbReference type="Proteomes" id="UP000321222">
    <property type="component" value="Chromosome"/>
</dbReference>
<dbReference type="KEGG" id="fak:FUA48_11285"/>
<dbReference type="AlphaFoldDB" id="A0A5B9FRZ4"/>
<dbReference type="RefSeq" id="WP_147583630.1">
    <property type="nucleotide sequence ID" value="NZ_CP042831.1"/>
</dbReference>